<comment type="similarity">
    <text evidence="1">Belongs to the glyoxalase I family.</text>
</comment>
<sequence length="211" mass="23075">MLPPLPPACPSCPGTECPLTHTAQVPSQLVRYLSDSQPPFCIQRLDPLVLTVRNLDKTINFYTKVLGREATTFKVLIPLLKLPSVRREGGRKALSFGMQKINLHEAGKEFEPKAAVPSPGSADPCLITETPLSTVVQHLRACGVPVEEGPVSRPGAVGEIISVYMRDPEQNLIEVTIAVCQTQRHLFQTTLSSISLLWKISSLERKSALVT</sequence>
<dbReference type="AlphaFoldDB" id="A0A8J1IZP5"/>
<evidence type="ECO:0000256" key="1">
    <source>
        <dbReference type="ARBA" id="ARBA00010363"/>
    </source>
</evidence>
<dbReference type="Proteomes" id="UP000008143">
    <property type="component" value="Chromosome 1"/>
</dbReference>
<dbReference type="Gene3D" id="3.10.180.10">
    <property type="entry name" value="2,3-Dihydroxybiphenyl 1,2-Dioxygenase, domain 1"/>
    <property type="match status" value="1"/>
</dbReference>
<dbReference type="CDD" id="cd07253">
    <property type="entry name" value="GLOD5"/>
    <property type="match status" value="1"/>
</dbReference>
<dbReference type="InterPro" id="IPR004360">
    <property type="entry name" value="Glyas_Fos-R_dOase_dom"/>
</dbReference>
<dbReference type="AGR" id="Xenbase:XB-GENE-29087811"/>
<dbReference type="PROSITE" id="PS51819">
    <property type="entry name" value="VOC"/>
    <property type="match status" value="1"/>
</dbReference>
<dbReference type="PANTHER" id="PTHR21366">
    <property type="entry name" value="GLYOXALASE FAMILY PROTEIN"/>
    <property type="match status" value="1"/>
</dbReference>
<dbReference type="InterPro" id="IPR037523">
    <property type="entry name" value="VOC_core"/>
</dbReference>
<dbReference type="InterPro" id="IPR029068">
    <property type="entry name" value="Glyas_Bleomycin-R_OHBP_Dase"/>
</dbReference>
<reference evidence="5 6" key="1">
    <citation type="submission" date="2025-04" db="UniProtKB">
        <authorList>
            <consortium name="RefSeq"/>
        </authorList>
    </citation>
    <scope>IDENTIFICATION</scope>
    <source>
        <strain evidence="5 6">Nigerian</strain>
        <tissue evidence="5 6">Liver and blood</tissue>
    </source>
</reference>
<dbReference type="PANTHER" id="PTHR21366:SF14">
    <property type="entry name" value="GLYOXALASE DOMAIN-CONTAINING PROTEIN 5"/>
    <property type="match status" value="1"/>
</dbReference>
<feature type="domain" description="VOC" evidence="3">
    <location>
        <begin position="44"/>
        <end position="178"/>
    </location>
</feature>
<protein>
    <recommendedName>
        <fullName evidence="2">Glyoxalase domain-containing protein 5</fullName>
    </recommendedName>
</protein>
<gene>
    <name evidence="5 6 7" type="primary">LOC101734477</name>
</gene>
<dbReference type="InterPro" id="IPR050383">
    <property type="entry name" value="GlyoxalaseI/FosfomycinResist"/>
</dbReference>
<proteinExistence type="inferred from homology"/>
<accession>A0A8J1IZP5</accession>
<keyword evidence="4" id="KW-1185">Reference proteome</keyword>
<evidence type="ECO:0000313" key="6">
    <source>
        <dbReference type="RefSeq" id="XP_031749957.1"/>
    </source>
</evidence>
<dbReference type="KEGG" id="xtr:101734477"/>
<dbReference type="Xenbase" id="XB-GENE-29087811">
    <property type="gene designation" value="LOC101734477"/>
</dbReference>
<evidence type="ECO:0000313" key="5">
    <source>
        <dbReference type="RefSeq" id="XP_031749956.1"/>
    </source>
</evidence>
<dbReference type="SUPFAM" id="SSF54593">
    <property type="entry name" value="Glyoxalase/Bleomycin resistance protein/Dihydroxybiphenyl dioxygenase"/>
    <property type="match status" value="1"/>
</dbReference>
<evidence type="ECO:0000256" key="2">
    <source>
        <dbReference type="ARBA" id="ARBA00040140"/>
    </source>
</evidence>
<dbReference type="Pfam" id="PF00903">
    <property type="entry name" value="Glyoxalase"/>
    <property type="match status" value="1"/>
</dbReference>
<name>A0A8J1IZP5_XENTR</name>
<dbReference type="GeneID" id="101734477"/>
<evidence type="ECO:0000313" key="4">
    <source>
        <dbReference type="Proteomes" id="UP000008143"/>
    </source>
</evidence>
<dbReference type="OrthoDB" id="5371818at2759"/>
<organism evidence="4 5">
    <name type="scientific">Xenopus tropicalis</name>
    <name type="common">Western clawed frog</name>
    <name type="synonym">Silurana tropicalis</name>
    <dbReference type="NCBI Taxonomy" id="8364"/>
    <lineage>
        <taxon>Eukaryota</taxon>
        <taxon>Metazoa</taxon>
        <taxon>Chordata</taxon>
        <taxon>Craniata</taxon>
        <taxon>Vertebrata</taxon>
        <taxon>Euteleostomi</taxon>
        <taxon>Amphibia</taxon>
        <taxon>Batrachia</taxon>
        <taxon>Anura</taxon>
        <taxon>Pipoidea</taxon>
        <taxon>Pipidae</taxon>
        <taxon>Xenopodinae</taxon>
        <taxon>Xenopus</taxon>
        <taxon>Silurana</taxon>
    </lineage>
</organism>
<dbReference type="RefSeq" id="XP_031749957.1">
    <property type="nucleotide sequence ID" value="XM_031894097.1"/>
</dbReference>
<evidence type="ECO:0000259" key="3">
    <source>
        <dbReference type="PROSITE" id="PS51819"/>
    </source>
</evidence>
<dbReference type="RefSeq" id="XP_031749956.1">
    <property type="nucleotide sequence ID" value="XM_031894096.1"/>
</dbReference>
<evidence type="ECO:0000313" key="7">
    <source>
        <dbReference type="Xenbase" id="XB-GENE-29087811"/>
    </source>
</evidence>